<dbReference type="InterPro" id="IPR033370">
    <property type="entry name" value="COG1"/>
</dbReference>
<evidence type="ECO:0000313" key="10">
    <source>
        <dbReference type="Proteomes" id="UP000248961"/>
    </source>
</evidence>
<dbReference type="PANTHER" id="PTHR31658">
    <property type="entry name" value="CONSERVED OLIGOMERIC GOLGI COMPLEX SUBUNIT 1"/>
    <property type="match status" value="1"/>
</dbReference>
<evidence type="ECO:0000256" key="4">
    <source>
        <dbReference type="ARBA" id="ARBA00022448"/>
    </source>
</evidence>
<evidence type="ECO:0000313" key="9">
    <source>
        <dbReference type="EMBL" id="RAL08314.1"/>
    </source>
</evidence>
<dbReference type="GO" id="GO:0015031">
    <property type="term" value="P:protein transport"/>
    <property type="evidence" value="ECO:0007669"/>
    <property type="project" value="UniProtKB-KW"/>
</dbReference>
<evidence type="ECO:0000256" key="3">
    <source>
        <dbReference type="ARBA" id="ARBA00020978"/>
    </source>
</evidence>
<comment type="subcellular location">
    <subcellularLocation>
        <location evidence="1">Golgi apparatus membrane</location>
        <topology evidence="1">Peripheral membrane protein</topology>
    </subcellularLocation>
</comment>
<keyword evidence="10" id="KW-1185">Reference proteome</keyword>
<dbReference type="OrthoDB" id="46189at2759"/>
<evidence type="ECO:0000256" key="6">
    <source>
        <dbReference type="ARBA" id="ARBA00023034"/>
    </source>
</evidence>
<dbReference type="GO" id="GO:0006891">
    <property type="term" value="P:intra-Golgi vesicle-mediated transport"/>
    <property type="evidence" value="ECO:0007669"/>
    <property type="project" value="InterPro"/>
</dbReference>
<organism evidence="9 10">
    <name type="scientific">Aspergillus homomorphus (strain CBS 101889)</name>
    <dbReference type="NCBI Taxonomy" id="1450537"/>
    <lineage>
        <taxon>Eukaryota</taxon>
        <taxon>Fungi</taxon>
        <taxon>Dikarya</taxon>
        <taxon>Ascomycota</taxon>
        <taxon>Pezizomycotina</taxon>
        <taxon>Eurotiomycetes</taxon>
        <taxon>Eurotiomycetidae</taxon>
        <taxon>Eurotiales</taxon>
        <taxon>Aspergillaceae</taxon>
        <taxon>Aspergillus</taxon>
        <taxon>Aspergillus subgen. Circumdati</taxon>
    </lineage>
</organism>
<keyword evidence="7" id="KW-0472">Membrane</keyword>
<comment type="similarity">
    <text evidence="2">Belongs to the COG1 family.</text>
</comment>
<evidence type="ECO:0000256" key="8">
    <source>
        <dbReference type="SAM" id="MobiDB-lite"/>
    </source>
</evidence>
<dbReference type="AlphaFoldDB" id="A0A395HPY7"/>
<sequence length="790" mass="89080">MASDGPDPQSLESWQDAFQYPIPTVRRVEQELRRDIASNKEKLRALVGTRYRELVGTAEKIVSMNREMGEVDSTLADIGRRCNPRLMEKTYAQVQAVASNKDLPERALTGQVALLHRSALSISRLLRRRGPLLLVAKLMVISRLLHKTLSQQATVPPFVENLRNQLASLRRTLLRRVDKRLAPAKSTPDEIIEALAAYCLATSSSSDDAIRYFHQIRLDAIGGQLDLIDPSGENILNSLRLYIRTLQTSKILLSRRLSDVLNKLKARPLFTDPEICGLDDLDLGVLGRWVTSDVSNFTPWIKLSELSKTEIDNIIKQWSKPAFEKLMQGSRESLKNWSDFTKLLDLRQQVLEFWLGSRSSTPVHSSLQVLEGIRSVFNDQLTSILVDKAKDLDEFGRIVASTISGWSDRDHTHSQSLWDENIISTDYSDGSALFKKAVLDRLLGRDEDVALSFGKYQAWLLSVDKSKHSIDDLRQIRWSDSLDEGEDQDLDVGISAILTDDDPRLLREALKTAIEQAFENLDKSFGQIFRTLERPGLNEKTAFMLKLIRLTRRELPVDFVSADYAFADGIISQLQLILASQIATDTRPWKPPSVSDGKPRNVPGRSLWEGDPAIPMQPSPSAFKFLRRLVKSMNQYGPGLWDASTVQSLKRTLQTEVVNPIASTFDGLKSPLHAENTIDPQTEVTKGEPPVENGNGSQAQKPQTEAKTNDSDLIQHTHDHMVQLYFDALYFKTAFAVDDSETNHLDGVLGRIREELKPQVQITKKIDQAVREHWKRSHLLFGLLTGVIEQ</sequence>
<evidence type="ECO:0000256" key="7">
    <source>
        <dbReference type="ARBA" id="ARBA00023136"/>
    </source>
</evidence>
<feature type="compositionally biased region" description="Polar residues" evidence="8">
    <location>
        <begin position="694"/>
        <end position="706"/>
    </location>
</feature>
<evidence type="ECO:0000256" key="5">
    <source>
        <dbReference type="ARBA" id="ARBA00022927"/>
    </source>
</evidence>
<name>A0A395HPY7_ASPHC</name>
<dbReference type="PANTHER" id="PTHR31658:SF0">
    <property type="entry name" value="CONSERVED OLIGOMERIC GOLGI COMPLEX SUBUNIT 1"/>
    <property type="match status" value="1"/>
</dbReference>
<proteinExistence type="inferred from homology"/>
<dbReference type="Pfam" id="PF08700">
    <property type="entry name" value="VPS51_Exo84_N"/>
    <property type="match status" value="1"/>
</dbReference>
<accession>A0A395HPY7</accession>
<keyword evidence="6" id="KW-0333">Golgi apparatus</keyword>
<dbReference type="EMBL" id="KZ824316">
    <property type="protein sequence ID" value="RAL08314.1"/>
    <property type="molecule type" value="Genomic_DNA"/>
</dbReference>
<keyword evidence="5" id="KW-0653">Protein transport</keyword>
<evidence type="ECO:0000256" key="1">
    <source>
        <dbReference type="ARBA" id="ARBA00004395"/>
    </source>
</evidence>
<dbReference type="GO" id="GO:0017119">
    <property type="term" value="C:Golgi transport complex"/>
    <property type="evidence" value="ECO:0007669"/>
    <property type="project" value="InterPro"/>
</dbReference>
<reference evidence="9 10" key="1">
    <citation type="submission" date="2018-02" db="EMBL/GenBank/DDBJ databases">
        <title>The genomes of Aspergillus section Nigri reveals drivers in fungal speciation.</title>
        <authorList>
            <consortium name="DOE Joint Genome Institute"/>
            <person name="Vesth T.C."/>
            <person name="Nybo J."/>
            <person name="Theobald S."/>
            <person name="Brandl J."/>
            <person name="Frisvad J.C."/>
            <person name="Nielsen K.F."/>
            <person name="Lyhne E.K."/>
            <person name="Kogle M.E."/>
            <person name="Kuo A."/>
            <person name="Riley R."/>
            <person name="Clum A."/>
            <person name="Nolan M."/>
            <person name="Lipzen A."/>
            <person name="Salamov A."/>
            <person name="Henrissat B."/>
            <person name="Wiebenga A."/>
            <person name="De vries R.P."/>
            <person name="Grigoriev I.V."/>
            <person name="Mortensen U.H."/>
            <person name="Andersen M.R."/>
            <person name="Baker S.E."/>
        </authorList>
    </citation>
    <scope>NUCLEOTIDE SEQUENCE [LARGE SCALE GENOMIC DNA]</scope>
    <source>
        <strain evidence="9 10">CBS 101889</strain>
    </source>
</reference>
<dbReference type="RefSeq" id="XP_025547468.1">
    <property type="nucleotide sequence ID" value="XM_025694186.1"/>
</dbReference>
<protein>
    <recommendedName>
        <fullName evidence="3">Conserved oligomeric Golgi complex subunit 1</fullName>
    </recommendedName>
</protein>
<evidence type="ECO:0000256" key="2">
    <source>
        <dbReference type="ARBA" id="ARBA00006653"/>
    </source>
</evidence>
<dbReference type="GO" id="GO:0000139">
    <property type="term" value="C:Golgi membrane"/>
    <property type="evidence" value="ECO:0007669"/>
    <property type="project" value="UniProtKB-SubCell"/>
</dbReference>
<dbReference type="Proteomes" id="UP000248961">
    <property type="component" value="Unassembled WGS sequence"/>
</dbReference>
<dbReference type="STRING" id="1450537.A0A395HPY7"/>
<keyword evidence="4" id="KW-0813">Transport</keyword>
<dbReference type="GeneID" id="37198475"/>
<dbReference type="VEuPathDB" id="FungiDB:BO97DRAFT_398356"/>
<gene>
    <name evidence="9" type="ORF">BO97DRAFT_398356</name>
</gene>
<feature type="region of interest" description="Disordered" evidence="8">
    <location>
        <begin position="681"/>
        <end position="710"/>
    </location>
</feature>